<name>A0A1I2EXB7_9BACT</name>
<feature type="compositionally biased region" description="Pro residues" evidence="2">
    <location>
        <begin position="25"/>
        <end position="58"/>
    </location>
</feature>
<sequence length="495" mass="54407">MNAPLTAFTAFFVAIQLQAFGVPNPRGPVPPVQPQPRPPVKLTPPKTTPPQKSAPPPSVRQTTHSAPIPPRLPTQVETETAPPTPPGEIPPLPPTIVQRYRPAPDQVTLPQLFELLKSRSPRYQAAQAEIEVAESEARAARVLPNPILNFAILYLNSGFNQNGVGTYYANLTFPILIAGQRRMRMKAANAGVEVAKGTVENEYETLAVEARNLFVELQADQARLALLDNVLAELEQLQTLVEARRGAGVQSKYDQVWATIDRSSWRTRRAELAAETDDTAGRLAVLVGDPMWQPEAVGAFKPLGLAPDFERTWPDALRARPDIDLARRQEAFANRNIDMAKREAWPVPSITAGTVVIQNYFSASTSVGITVPIPMFDWGQGLLARARAASKRAQLDKDATVAEARAELARAVRRLGNQRAILDDYERDVSSQFTELRRMSEDAFRSGQVEFRDLADAIKARVELELTHVDLIESVMLAEVAVLAASGRIEATEGF</sequence>
<dbReference type="RefSeq" id="WP_096327695.1">
    <property type="nucleotide sequence ID" value="NZ_FOMX01000024.1"/>
</dbReference>
<accession>A0A1I2EXB7</accession>
<dbReference type="Gene3D" id="1.20.1600.10">
    <property type="entry name" value="Outer membrane efflux proteins (OEP)"/>
    <property type="match status" value="1"/>
</dbReference>
<proteinExistence type="inferred from homology"/>
<dbReference type="PANTHER" id="PTHR30203">
    <property type="entry name" value="OUTER MEMBRANE CATION EFFLUX PROTEIN"/>
    <property type="match status" value="1"/>
</dbReference>
<dbReference type="GO" id="GO:0015562">
    <property type="term" value="F:efflux transmembrane transporter activity"/>
    <property type="evidence" value="ECO:0007669"/>
    <property type="project" value="InterPro"/>
</dbReference>
<gene>
    <name evidence="3" type="ORF">SAMN02745121_06283</name>
</gene>
<organism evidence="3 4">
    <name type="scientific">Nannocystis exedens</name>
    <dbReference type="NCBI Taxonomy" id="54"/>
    <lineage>
        <taxon>Bacteria</taxon>
        <taxon>Pseudomonadati</taxon>
        <taxon>Myxococcota</taxon>
        <taxon>Polyangia</taxon>
        <taxon>Nannocystales</taxon>
        <taxon>Nannocystaceae</taxon>
        <taxon>Nannocystis</taxon>
    </lineage>
</organism>
<reference evidence="4" key="1">
    <citation type="submission" date="2016-10" db="EMBL/GenBank/DDBJ databases">
        <authorList>
            <person name="Varghese N."/>
            <person name="Submissions S."/>
        </authorList>
    </citation>
    <scope>NUCLEOTIDE SEQUENCE [LARGE SCALE GENOMIC DNA]</scope>
    <source>
        <strain evidence="4">ATCC 25963</strain>
    </source>
</reference>
<dbReference type="Pfam" id="PF02321">
    <property type="entry name" value="OEP"/>
    <property type="match status" value="1"/>
</dbReference>
<feature type="compositionally biased region" description="Pro residues" evidence="2">
    <location>
        <begin position="82"/>
        <end position="94"/>
    </location>
</feature>
<feature type="region of interest" description="Disordered" evidence="2">
    <location>
        <begin position="23"/>
        <end position="98"/>
    </location>
</feature>
<dbReference type="STRING" id="54.SAMN02745121_06283"/>
<keyword evidence="4" id="KW-1185">Reference proteome</keyword>
<dbReference type="Proteomes" id="UP000199400">
    <property type="component" value="Unassembled WGS sequence"/>
</dbReference>
<evidence type="ECO:0000256" key="1">
    <source>
        <dbReference type="ARBA" id="ARBA00007613"/>
    </source>
</evidence>
<protein>
    <submittedName>
        <fullName evidence="3">Outer membrane efflux protein</fullName>
    </submittedName>
</protein>
<dbReference type="AlphaFoldDB" id="A0A1I2EXB7"/>
<dbReference type="InterPro" id="IPR003423">
    <property type="entry name" value="OMP_efflux"/>
</dbReference>
<evidence type="ECO:0000313" key="3">
    <source>
        <dbReference type="EMBL" id="SFE97096.1"/>
    </source>
</evidence>
<comment type="similarity">
    <text evidence="1">Belongs to the outer membrane factor (OMF) (TC 1.B.17) family.</text>
</comment>
<dbReference type="EMBL" id="FOMX01000024">
    <property type="protein sequence ID" value="SFE97096.1"/>
    <property type="molecule type" value="Genomic_DNA"/>
</dbReference>
<dbReference type="OrthoDB" id="5502510at2"/>
<dbReference type="InterPro" id="IPR010131">
    <property type="entry name" value="MdtP/NodT-like"/>
</dbReference>
<evidence type="ECO:0000256" key="2">
    <source>
        <dbReference type="SAM" id="MobiDB-lite"/>
    </source>
</evidence>
<dbReference type="SUPFAM" id="SSF56954">
    <property type="entry name" value="Outer membrane efflux proteins (OEP)"/>
    <property type="match status" value="1"/>
</dbReference>
<evidence type="ECO:0000313" key="4">
    <source>
        <dbReference type="Proteomes" id="UP000199400"/>
    </source>
</evidence>